<evidence type="ECO:0000313" key="10">
    <source>
        <dbReference type="EMBL" id="PTD97347.1"/>
    </source>
</evidence>
<dbReference type="InterPro" id="IPR010930">
    <property type="entry name" value="Flg_bb/hook_C_dom"/>
</dbReference>
<feature type="domain" description="Flagellar basal body rod protein N-terminal" evidence="6">
    <location>
        <begin position="6"/>
        <end position="33"/>
    </location>
</feature>
<proteinExistence type="inferred from homology"/>
<dbReference type="InterPro" id="IPR011491">
    <property type="entry name" value="FlgE_D2"/>
</dbReference>
<dbReference type="PROSITE" id="PS00588">
    <property type="entry name" value="FLAGELLA_BB_ROD"/>
    <property type="match status" value="1"/>
</dbReference>
<comment type="similarity">
    <text evidence="2 5">Belongs to the flagella basal body rod proteins family.</text>
</comment>
<dbReference type="Pfam" id="PF07559">
    <property type="entry name" value="FlgE_D2"/>
    <property type="match status" value="1"/>
</dbReference>
<protein>
    <recommendedName>
        <fullName evidence="3 5">Flagellar hook protein FlgE</fullName>
    </recommendedName>
</protein>
<reference evidence="10 11" key="1">
    <citation type="submission" date="2018-03" db="EMBL/GenBank/DDBJ databases">
        <authorList>
            <person name="Keele B.F."/>
        </authorList>
    </citation>
    <scope>NUCLEOTIDE SEQUENCE [LARGE SCALE GENOMIC DNA]</scope>
    <source>
        <strain evidence="10 11">D20</strain>
    </source>
</reference>
<sequence length="460" mass="48387">MAFQQGLSGLNSSAKALDVISNNVANASTVGFKASNTIFADMYATAMTGGVSSLQIGIGARVAAVTQSFTQGNVTATNNPLDMAINGNGFFRLERSDGTVAYSRNGQFDVSRDGFIINATGDRLTGYAAIDSNVTPTVFAGEPTAIYIDTSNIQPRETTTGSLGVNLDSKLRNPLNQDPVGTDITNFLATGISNPVSIPVDAYNYTTTMTVYDSLGNASLLNLYYVRNQNDPLTGVAPNTWSVYGRLSNDVVPDPLNPAESTGEPLERLGSIEFNAFGVPVASFEADGVTPTAQLAQFGFSRTAAQLQTGADDFDMTLDMRASTQWNTASAVTTAPRQDGYTTGSLTGLSVSSNGIVQGTFSNGQVKDLAMLSLANFASAQGLTSLGNNLWAESYDSGQAILGAPGTGVLGIVSSGQIEESNVDLTQELVNMIIQQRNYQANAQSIKTQDSILQTIVNIR</sequence>
<feature type="domain" description="Flagellar hook protein FlgE D2" evidence="8">
    <location>
        <begin position="201"/>
        <end position="341"/>
    </location>
</feature>
<evidence type="ECO:0000313" key="11">
    <source>
        <dbReference type="Proteomes" id="UP000241193"/>
    </source>
</evidence>
<dbReference type="SUPFAM" id="SSF117143">
    <property type="entry name" value="Flagellar hook protein flgE"/>
    <property type="match status" value="1"/>
</dbReference>
<evidence type="ECO:0000256" key="5">
    <source>
        <dbReference type="RuleBase" id="RU362116"/>
    </source>
</evidence>
<comment type="subcellular location">
    <subcellularLocation>
        <location evidence="1 5">Bacterial flagellum basal body</location>
    </subcellularLocation>
</comment>
<comment type="function">
    <text evidence="5">A flexible structure which links the flagellar filament to the drive apparatus in the basal body.</text>
</comment>
<evidence type="ECO:0000259" key="7">
    <source>
        <dbReference type="Pfam" id="PF06429"/>
    </source>
</evidence>
<dbReference type="InterPro" id="IPR001444">
    <property type="entry name" value="Flag_bb_rod_N"/>
</dbReference>
<dbReference type="GO" id="GO:0009424">
    <property type="term" value="C:bacterial-type flagellum hook"/>
    <property type="evidence" value="ECO:0007669"/>
    <property type="project" value="TreeGrafter"/>
</dbReference>
<keyword evidence="11" id="KW-1185">Reference proteome</keyword>
<evidence type="ECO:0000259" key="9">
    <source>
        <dbReference type="Pfam" id="PF22692"/>
    </source>
</evidence>
<keyword evidence="10" id="KW-0966">Cell projection</keyword>
<keyword evidence="4 5" id="KW-0975">Bacterial flagellum</keyword>
<evidence type="ECO:0000256" key="4">
    <source>
        <dbReference type="ARBA" id="ARBA00023143"/>
    </source>
</evidence>
<accession>A0A2T4IHW1</accession>
<dbReference type="Proteomes" id="UP000241193">
    <property type="component" value="Unassembled WGS sequence"/>
</dbReference>
<dbReference type="InterPro" id="IPR037058">
    <property type="entry name" value="Falgellar_hook_FlgE_sf"/>
</dbReference>
<reference evidence="10 11" key="2">
    <citation type="submission" date="2018-04" db="EMBL/GenBank/DDBJ databases">
        <title>Thauera lacus sp. nov., isolated from an saline lake in Inner Mongolia, China.</title>
        <authorList>
            <person name="Liang Q.-Y."/>
        </authorList>
    </citation>
    <scope>NUCLEOTIDE SEQUENCE [LARGE SCALE GENOMIC DNA]</scope>
    <source>
        <strain evidence="10 11">D20</strain>
    </source>
</reference>
<dbReference type="NCBIfam" id="TIGR03506">
    <property type="entry name" value="FlgEFG_subfam"/>
    <property type="match status" value="1"/>
</dbReference>
<dbReference type="InterPro" id="IPR020013">
    <property type="entry name" value="Flagellar_FlgE/F/G"/>
</dbReference>
<dbReference type="GO" id="GO:0071978">
    <property type="term" value="P:bacterial-type flagellum-dependent swarming motility"/>
    <property type="evidence" value="ECO:0007669"/>
    <property type="project" value="TreeGrafter"/>
</dbReference>
<dbReference type="PANTHER" id="PTHR30435:SF1">
    <property type="entry name" value="FLAGELLAR HOOK PROTEIN FLGE"/>
    <property type="match status" value="1"/>
</dbReference>
<dbReference type="AlphaFoldDB" id="A0A2T4IHW1"/>
<keyword evidence="10" id="KW-0969">Cilium</keyword>
<gene>
    <name evidence="10" type="primary">flgE</name>
    <name evidence="10" type="ORF">C8261_04905</name>
</gene>
<feature type="domain" description="Flagellar hook protein FlgE/F/G-like D1" evidence="9">
    <location>
        <begin position="84"/>
        <end position="135"/>
    </location>
</feature>
<dbReference type="Pfam" id="PF06429">
    <property type="entry name" value="Flg_bbr_C"/>
    <property type="match status" value="1"/>
</dbReference>
<comment type="caution">
    <text evidence="10">The sequence shown here is derived from an EMBL/GenBank/DDBJ whole genome shotgun (WGS) entry which is preliminary data.</text>
</comment>
<keyword evidence="10" id="KW-0282">Flagellum</keyword>
<name>A0A2T4IHW1_9RHOO</name>
<dbReference type="OrthoDB" id="8578401at2"/>
<dbReference type="NCBIfam" id="NF004238">
    <property type="entry name" value="PRK05682.1-1"/>
    <property type="match status" value="1"/>
</dbReference>
<evidence type="ECO:0000256" key="1">
    <source>
        <dbReference type="ARBA" id="ARBA00004117"/>
    </source>
</evidence>
<feature type="domain" description="Flagellar basal-body/hook protein C-terminal" evidence="7">
    <location>
        <begin position="415"/>
        <end position="459"/>
    </location>
</feature>
<dbReference type="InterPro" id="IPR019776">
    <property type="entry name" value="Flagellar_basal_body_rod_CS"/>
</dbReference>
<dbReference type="GO" id="GO:0005829">
    <property type="term" value="C:cytosol"/>
    <property type="evidence" value="ECO:0007669"/>
    <property type="project" value="TreeGrafter"/>
</dbReference>
<dbReference type="Pfam" id="PF00460">
    <property type="entry name" value="Flg_bb_rod"/>
    <property type="match status" value="1"/>
</dbReference>
<evidence type="ECO:0000259" key="6">
    <source>
        <dbReference type="Pfam" id="PF00460"/>
    </source>
</evidence>
<organism evidence="10 11">
    <name type="scientific">Pseudothauera lacus</name>
    <dbReference type="NCBI Taxonomy" id="2136175"/>
    <lineage>
        <taxon>Bacteria</taxon>
        <taxon>Pseudomonadati</taxon>
        <taxon>Pseudomonadota</taxon>
        <taxon>Betaproteobacteria</taxon>
        <taxon>Rhodocyclales</taxon>
        <taxon>Zoogloeaceae</taxon>
        <taxon>Pseudothauera</taxon>
    </lineage>
</organism>
<dbReference type="Gene3D" id="2.60.98.20">
    <property type="entry name" value="Flagellar hook protein FlgE"/>
    <property type="match status" value="1"/>
</dbReference>
<evidence type="ECO:0000259" key="8">
    <source>
        <dbReference type="Pfam" id="PF07559"/>
    </source>
</evidence>
<dbReference type="InterPro" id="IPR037925">
    <property type="entry name" value="FlgE/F/G-like"/>
</dbReference>
<evidence type="ECO:0000256" key="2">
    <source>
        <dbReference type="ARBA" id="ARBA00009677"/>
    </source>
</evidence>
<dbReference type="GO" id="GO:0009425">
    <property type="term" value="C:bacterial-type flagellum basal body"/>
    <property type="evidence" value="ECO:0007669"/>
    <property type="project" value="UniProtKB-SubCell"/>
</dbReference>
<dbReference type="EMBL" id="PZKC01000003">
    <property type="protein sequence ID" value="PTD97347.1"/>
    <property type="molecule type" value="Genomic_DNA"/>
</dbReference>
<dbReference type="Pfam" id="PF22692">
    <property type="entry name" value="LlgE_F_G_D1"/>
    <property type="match status" value="1"/>
</dbReference>
<dbReference type="PANTHER" id="PTHR30435">
    <property type="entry name" value="FLAGELLAR PROTEIN"/>
    <property type="match status" value="1"/>
</dbReference>
<dbReference type="RefSeq" id="WP_107492547.1">
    <property type="nucleotide sequence ID" value="NZ_PZKC01000003.1"/>
</dbReference>
<dbReference type="InterPro" id="IPR053967">
    <property type="entry name" value="LlgE_F_G-like_D1"/>
</dbReference>
<evidence type="ECO:0000256" key="3">
    <source>
        <dbReference type="ARBA" id="ARBA00019015"/>
    </source>
</evidence>